<keyword evidence="2" id="KW-0547">Nucleotide-binding</keyword>
<dbReference type="GO" id="GO:0140662">
    <property type="term" value="F:ATP-dependent protein folding chaperone"/>
    <property type="evidence" value="ECO:0007669"/>
    <property type="project" value="InterPro"/>
</dbReference>
<dbReference type="InterPro" id="IPR043129">
    <property type="entry name" value="ATPase_NBD"/>
</dbReference>
<dbReference type="SUPFAM" id="SSF53067">
    <property type="entry name" value="Actin-like ATPase domain"/>
    <property type="match status" value="1"/>
</dbReference>
<comment type="similarity">
    <text evidence="1">Belongs to the heat shock protein 70 family.</text>
</comment>
<accession>A0A4S2JAD2</accession>
<dbReference type="InterPro" id="IPR013126">
    <property type="entry name" value="Hsp_70_fam"/>
</dbReference>
<dbReference type="EMBL" id="QBLH01003951">
    <property type="protein sequence ID" value="TGZ32090.1"/>
    <property type="molecule type" value="Genomic_DNA"/>
</dbReference>
<evidence type="ECO:0000256" key="3">
    <source>
        <dbReference type="ARBA" id="ARBA00022840"/>
    </source>
</evidence>
<dbReference type="Gene3D" id="3.90.640.10">
    <property type="entry name" value="Actin, Chain A, domain 4"/>
    <property type="match status" value="1"/>
</dbReference>
<keyword evidence="5" id="KW-1185">Reference proteome</keyword>
<keyword evidence="3" id="KW-0067">ATP-binding</keyword>
<dbReference type="PRINTS" id="PR00301">
    <property type="entry name" value="HEATSHOCK70"/>
</dbReference>
<keyword evidence="4" id="KW-0346">Stress response</keyword>
<comment type="caution">
    <text evidence="4">The sequence shown here is derived from an EMBL/GenBank/DDBJ whole genome shotgun (WGS) entry which is preliminary data.</text>
</comment>
<reference evidence="4 5" key="1">
    <citation type="journal article" date="2019" name="Philos. Trans. R. Soc. Lond., B, Biol. Sci.">
        <title>Ant behaviour and brain gene expression of defending hosts depend on the ecological success of the intruding social parasite.</title>
        <authorList>
            <person name="Kaur R."/>
            <person name="Stoldt M."/>
            <person name="Jongepier E."/>
            <person name="Feldmeyer B."/>
            <person name="Menzel F."/>
            <person name="Bornberg-Bauer E."/>
            <person name="Foitzik S."/>
        </authorList>
    </citation>
    <scope>NUCLEOTIDE SEQUENCE [LARGE SCALE GENOMIC DNA]</scope>
    <source>
        <tissue evidence="4">Whole body</tissue>
    </source>
</reference>
<dbReference type="Gene3D" id="3.30.420.40">
    <property type="match status" value="2"/>
</dbReference>
<dbReference type="PANTHER" id="PTHR19375">
    <property type="entry name" value="HEAT SHOCK PROTEIN 70KDA"/>
    <property type="match status" value="1"/>
</dbReference>
<evidence type="ECO:0000256" key="2">
    <source>
        <dbReference type="ARBA" id="ARBA00022741"/>
    </source>
</evidence>
<organism evidence="4 5">
    <name type="scientific">Temnothorax longispinosus</name>
    <dbReference type="NCBI Taxonomy" id="300112"/>
    <lineage>
        <taxon>Eukaryota</taxon>
        <taxon>Metazoa</taxon>
        <taxon>Ecdysozoa</taxon>
        <taxon>Arthropoda</taxon>
        <taxon>Hexapoda</taxon>
        <taxon>Insecta</taxon>
        <taxon>Pterygota</taxon>
        <taxon>Neoptera</taxon>
        <taxon>Endopterygota</taxon>
        <taxon>Hymenoptera</taxon>
        <taxon>Apocrita</taxon>
        <taxon>Aculeata</taxon>
        <taxon>Formicoidea</taxon>
        <taxon>Formicidae</taxon>
        <taxon>Myrmicinae</taxon>
        <taxon>Temnothorax</taxon>
    </lineage>
</organism>
<dbReference type="Proteomes" id="UP000310200">
    <property type="component" value="Unassembled WGS sequence"/>
</dbReference>
<name>A0A4S2JAD2_9HYME</name>
<evidence type="ECO:0000313" key="5">
    <source>
        <dbReference type="Proteomes" id="UP000310200"/>
    </source>
</evidence>
<dbReference type="Pfam" id="PF00012">
    <property type="entry name" value="HSP70"/>
    <property type="match status" value="1"/>
</dbReference>
<sequence length="167" mass="18543">MVKTLCARIFVSKVKKILSSSTQISLEINALLNNIDFYTLIACYFGAYRKGALCNVKTDKAKIHDIVLVDGSITRITLFKSFYKISSTTRNYIKSINSDEIVAYGTAVQVTILHGDKSEVVHNPFLSLGIETADSMMTACSHQTQYDNLDKTNADVHHETPTISRAC</sequence>
<dbReference type="STRING" id="300112.A0A4S2JAD2"/>
<protein>
    <submittedName>
        <fullName evidence="4">Heat shock protein 70 kDa</fullName>
    </submittedName>
</protein>
<proteinExistence type="inferred from homology"/>
<gene>
    <name evidence="4" type="ORF">DBV15_01111</name>
</gene>
<dbReference type="AlphaFoldDB" id="A0A4S2JAD2"/>
<evidence type="ECO:0000313" key="4">
    <source>
        <dbReference type="EMBL" id="TGZ32090.1"/>
    </source>
</evidence>
<dbReference type="GO" id="GO:0005524">
    <property type="term" value="F:ATP binding"/>
    <property type="evidence" value="ECO:0007669"/>
    <property type="project" value="UniProtKB-KW"/>
</dbReference>
<evidence type="ECO:0000256" key="1">
    <source>
        <dbReference type="ARBA" id="ARBA00007381"/>
    </source>
</evidence>